<evidence type="ECO:0000313" key="2">
    <source>
        <dbReference type="Proteomes" id="UP000886998"/>
    </source>
</evidence>
<dbReference type="OrthoDB" id="118105at2759"/>
<dbReference type="Proteomes" id="UP000886998">
    <property type="component" value="Unassembled WGS sequence"/>
</dbReference>
<keyword evidence="2" id="KW-1185">Reference proteome</keyword>
<name>A0A8X7C5U5_9ARAC</name>
<dbReference type="AlphaFoldDB" id="A0A8X7C5U5"/>
<evidence type="ECO:0000313" key="1">
    <source>
        <dbReference type="EMBL" id="GFY53524.1"/>
    </source>
</evidence>
<accession>A0A8X7C5U5</accession>
<protein>
    <submittedName>
        <fullName evidence="1">Uncharacterized protein</fullName>
    </submittedName>
</protein>
<organism evidence="1 2">
    <name type="scientific">Trichonephila inaurata madagascariensis</name>
    <dbReference type="NCBI Taxonomy" id="2747483"/>
    <lineage>
        <taxon>Eukaryota</taxon>
        <taxon>Metazoa</taxon>
        <taxon>Ecdysozoa</taxon>
        <taxon>Arthropoda</taxon>
        <taxon>Chelicerata</taxon>
        <taxon>Arachnida</taxon>
        <taxon>Araneae</taxon>
        <taxon>Araneomorphae</taxon>
        <taxon>Entelegynae</taxon>
        <taxon>Araneoidea</taxon>
        <taxon>Nephilidae</taxon>
        <taxon>Trichonephila</taxon>
        <taxon>Trichonephila inaurata</taxon>
    </lineage>
</organism>
<comment type="caution">
    <text evidence="1">The sequence shown here is derived from an EMBL/GenBank/DDBJ whole genome shotgun (WGS) entry which is preliminary data.</text>
</comment>
<gene>
    <name evidence="1" type="ORF">TNIN_29711</name>
</gene>
<dbReference type="EMBL" id="BMAV01009332">
    <property type="protein sequence ID" value="GFY53524.1"/>
    <property type="molecule type" value="Genomic_DNA"/>
</dbReference>
<proteinExistence type="predicted"/>
<reference evidence="1" key="1">
    <citation type="submission" date="2020-08" db="EMBL/GenBank/DDBJ databases">
        <title>Multicomponent nature underlies the extraordinary mechanical properties of spider dragline silk.</title>
        <authorList>
            <person name="Kono N."/>
            <person name="Nakamura H."/>
            <person name="Mori M."/>
            <person name="Yoshida Y."/>
            <person name="Ohtoshi R."/>
            <person name="Malay A.D."/>
            <person name="Moran D.A.P."/>
            <person name="Tomita M."/>
            <person name="Numata K."/>
            <person name="Arakawa K."/>
        </authorList>
    </citation>
    <scope>NUCLEOTIDE SEQUENCE</scope>
</reference>
<sequence length="98" mass="11100">MKMIIKVIMDNDDKVQDVTFDFSTPTIKRLSIANTLIHGLLKKPFPTPFLARDENDEPPSKRFASHIKQLIPMKLGTRQKWLVIGIIEVGAGMRSGRP</sequence>